<dbReference type="Gene3D" id="3.40.30.10">
    <property type="entry name" value="Glutaredoxin"/>
    <property type="match status" value="1"/>
</dbReference>
<dbReference type="InterPro" id="IPR036249">
    <property type="entry name" value="Thioredoxin-like_sf"/>
</dbReference>
<dbReference type="SUPFAM" id="SSF52833">
    <property type="entry name" value="Thioredoxin-like"/>
    <property type="match status" value="1"/>
</dbReference>
<name>A4ECB6_COLAA</name>
<reference evidence="1 2" key="1">
    <citation type="submission" date="2007-01" db="EMBL/GenBank/DDBJ databases">
        <title>Draft genome sequence of Collinsella aerofaciens (ATCC 25986).</title>
        <authorList>
            <person name="Sudarsanam P."/>
            <person name="Ley R."/>
            <person name="Guruge J."/>
            <person name="Turnbaugh P.J."/>
            <person name="Mahowald M."/>
            <person name="Liep D."/>
            <person name="Gordon J."/>
        </authorList>
    </citation>
    <scope>NUCLEOTIDE SEQUENCE [LARGE SCALE GENOMIC DNA]</scope>
    <source>
        <strain evidence="2">ATCC 25986 / DSM 3979 / JCM 10188 / KCTC 3647 / NCTC 11838 / VPI 1003</strain>
    </source>
</reference>
<evidence type="ECO:0008006" key="3">
    <source>
        <dbReference type="Google" id="ProtNLM"/>
    </source>
</evidence>
<proteinExistence type="predicted"/>
<dbReference type="AlphaFoldDB" id="A4ECB6"/>
<evidence type="ECO:0000313" key="1">
    <source>
        <dbReference type="EMBL" id="EBA38816.1"/>
    </source>
</evidence>
<gene>
    <name evidence="1" type="ORF">COLAER_02095</name>
</gene>
<sequence>MRFTMREGSVMSWKPRKCVIALLTLATLTCFAALIAVNIKPQHDAYPSSLSIKMGQDFSLGRNVNYFDKLKPNEENILMFWASWCSHCESLIEDMQQLDNFAALRKNLFTVSEDAQLKKPRSMKETFPYT</sequence>
<accession>A4ECB6</accession>
<dbReference type="Proteomes" id="UP000002979">
    <property type="component" value="Unassembled WGS sequence"/>
</dbReference>
<evidence type="ECO:0000313" key="2">
    <source>
        <dbReference type="Proteomes" id="UP000002979"/>
    </source>
</evidence>
<protein>
    <recommendedName>
        <fullName evidence="3">Thioredoxin domain-containing protein</fullName>
    </recommendedName>
</protein>
<organism evidence="1 2">
    <name type="scientific">Collinsella aerofaciens (strain ATCC 25986 / DSM 3979 / JCM 10188 / KCTC 3647 / NCTC 11838 / VPI 1003)</name>
    <dbReference type="NCBI Taxonomy" id="411903"/>
    <lineage>
        <taxon>Bacteria</taxon>
        <taxon>Bacillati</taxon>
        <taxon>Actinomycetota</taxon>
        <taxon>Coriobacteriia</taxon>
        <taxon>Coriobacteriales</taxon>
        <taxon>Coriobacteriaceae</taxon>
        <taxon>Collinsella</taxon>
    </lineage>
</organism>
<comment type="caution">
    <text evidence="1">The sequence shown here is derived from an EMBL/GenBank/DDBJ whole genome shotgun (WGS) entry which is preliminary data.</text>
</comment>
<dbReference type="EMBL" id="AAVN02000010">
    <property type="protein sequence ID" value="EBA38816.1"/>
    <property type="molecule type" value="Genomic_DNA"/>
</dbReference>
<reference evidence="1 2" key="2">
    <citation type="submission" date="2007-04" db="EMBL/GenBank/DDBJ databases">
        <authorList>
            <person name="Fulton L."/>
            <person name="Clifton S."/>
            <person name="Fulton B."/>
            <person name="Xu J."/>
            <person name="Minx P."/>
            <person name="Mardis E.R."/>
            <person name="Wilson R.K."/>
        </authorList>
    </citation>
    <scope>NUCLEOTIDE SEQUENCE [LARGE SCALE GENOMIC DNA]</scope>
    <source>
        <strain evidence="2">ATCC 25986 / DSM 3979 / JCM 10188 / KCTC 3647 / NCTC 11838 / VPI 1003</strain>
    </source>
</reference>